<dbReference type="EMBL" id="JAESVB010000028">
    <property type="protein sequence ID" value="MCB8878279.1"/>
    <property type="molecule type" value="Genomic_DNA"/>
</dbReference>
<reference evidence="1" key="2">
    <citation type="submission" date="2021-01" db="EMBL/GenBank/DDBJ databases">
        <authorList>
            <person name="Mieszkin S."/>
            <person name="Pouder E."/>
            <person name="Alain K."/>
        </authorList>
    </citation>
    <scope>NUCLEOTIDE SEQUENCE</scope>
    <source>
        <strain evidence="1">HW T2.11</strain>
    </source>
</reference>
<dbReference type="AlphaFoldDB" id="A0A964E1I5"/>
<dbReference type="InterPro" id="IPR011051">
    <property type="entry name" value="RmlC_Cupin_sf"/>
</dbReference>
<comment type="caution">
    <text evidence="1">The sequence shown here is derived from an EMBL/GenBank/DDBJ whole genome shotgun (WGS) entry which is preliminary data.</text>
</comment>
<sequence>MTGCNGCTSCERAGIQPFGEEWHTADGVFIKEMKIPLAGTVVPQHAHSYDHTSFLVRGSIIAEAGDADPVRYDAPRAIFIPALIKHRFTSLEDMTVILCIHRERDGGAAIHEEHQLEGVA</sequence>
<dbReference type="InterPro" id="IPR014710">
    <property type="entry name" value="RmlC-like_jellyroll"/>
</dbReference>
<dbReference type="SUPFAM" id="SSF51182">
    <property type="entry name" value="RmlC-like cupins"/>
    <property type="match status" value="1"/>
</dbReference>
<evidence type="ECO:0008006" key="3">
    <source>
        <dbReference type="Google" id="ProtNLM"/>
    </source>
</evidence>
<organism evidence="1 2">
    <name type="scientific">Acidisoma silvae</name>
    <dbReference type="NCBI Taxonomy" id="2802396"/>
    <lineage>
        <taxon>Bacteria</taxon>
        <taxon>Pseudomonadati</taxon>
        <taxon>Pseudomonadota</taxon>
        <taxon>Alphaproteobacteria</taxon>
        <taxon>Acetobacterales</taxon>
        <taxon>Acidocellaceae</taxon>
        <taxon>Acidisoma</taxon>
    </lineage>
</organism>
<dbReference type="Proteomes" id="UP000708298">
    <property type="component" value="Unassembled WGS sequence"/>
</dbReference>
<evidence type="ECO:0000313" key="1">
    <source>
        <dbReference type="EMBL" id="MCB8878279.1"/>
    </source>
</evidence>
<protein>
    <recommendedName>
        <fullName evidence="3">Cupin domain-containing protein</fullName>
    </recommendedName>
</protein>
<reference evidence="1" key="1">
    <citation type="journal article" date="2021" name="Microorganisms">
        <title>Acidisoma silvae sp. nov. and Acidisomacellulosilytica sp. nov., Two Acidophilic Bacteria Isolated from Decaying Wood, Hydrolyzing Cellulose and Producing Poly-3-hydroxybutyrate.</title>
        <authorList>
            <person name="Mieszkin S."/>
            <person name="Pouder E."/>
            <person name="Uroz S."/>
            <person name="Simon-Colin C."/>
            <person name="Alain K."/>
        </authorList>
    </citation>
    <scope>NUCLEOTIDE SEQUENCE</scope>
    <source>
        <strain evidence="1">HW T2.11</strain>
    </source>
</reference>
<evidence type="ECO:0000313" key="2">
    <source>
        <dbReference type="Proteomes" id="UP000708298"/>
    </source>
</evidence>
<accession>A0A964E1I5</accession>
<dbReference type="RefSeq" id="WP_227323927.1">
    <property type="nucleotide sequence ID" value="NZ_JAESVB010000028.1"/>
</dbReference>
<proteinExistence type="predicted"/>
<name>A0A964E1I5_9PROT</name>
<keyword evidence="2" id="KW-1185">Reference proteome</keyword>
<dbReference type="Gene3D" id="2.60.120.10">
    <property type="entry name" value="Jelly Rolls"/>
    <property type="match status" value="1"/>
</dbReference>
<gene>
    <name evidence="1" type="ORF">ASILVAE211_24080</name>
</gene>